<reference evidence="1 2" key="1">
    <citation type="journal article" date="2019" name="Commun. Biol.">
        <title>The bagworm genome reveals a unique fibroin gene that provides high tensile strength.</title>
        <authorList>
            <person name="Kono N."/>
            <person name="Nakamura H."/>
            <person name="Ohtoshi R."/>
            <person name="Tomita M."/>
            <person name="Numata K."/>
            <person name="Arakawa K."/>
        </authorList>
    </citation>
    <scope>NUCLEOTIDE SEQUENCE [LARGE SCALE GENOMIC DNA]</scope>
</reference>
<accession>A0A4C1XM05</accession>
<keyword evidence="2" id="KW-1185">Reference proteome</keyword>
<protein>
    <submittedName>
        <fullName evidence="1">Uncharacterized protein</fullName>
    </submittedName>
</protein>
<name>A0A4C1XM05_EUMVA</name>
<gene>
    <name evidence="1" type="ORF">EVAR_43048_1</name>
</gene>
<comment type="caution">
    <text evidence="1">The sequence shown here is derived from an EMBL/GenBank/DDBJ whole genome shotgun (WGS) entry which is preliminary data.</text>
</comment>
<dbReference type="Proteomes" id="UP000299102">
    <property type="component" value="Unassembled WGS sequence"/>
</dbReference>
<dbReference type="AlphaFoldDB" id="A0A4C1XM05"/>
<sequence length="142" mass="15175">MESEPESKAEPGSRTGLGSKTCVGEVSGLSLEGRDAKTINCYGSCLLHHSQNNTLGRFHSEQNDFIKQIIDFIIISSIYNAESKARLSIAGLGKILDFHTRPPGPATYPIHLIPGPNKRADGFVSTILSYFPFAPAGSSGAP</sequence>
<evidence type="ECO:0000313" key="1">
    <source>
        <dbReference type="EMBL" id="GBP64032.1"/>
    </source>
</evidence>
<organism evidence="1 2">
    <name type="scientific">Eumeta variegata</name>
    <name type="common">Bagworm moth</name>
    <name type="synonym">Eumeta japonica</name>
    <dbReference type="NCBI Taxonomy" id="151549"/>
    <lineage>
        <taxon>Eukaryota</taxon>
        <taxon>Metazoa</taxon>
        <taxon>Ecdysozoa</taxon>
        <taxon>Arthropoda</taxon>
        <taxon>Hexapoda</taxon>
        <taxon>Insecta</taxon>
        <taxon>Pterygota</taxon>
        <taxon>Neoptera</taxon>
        <taxon>Endopterygota</taxon>
        <taxon>Lepidoptera</taxon>
        <taxon>Glossata</taxon>
        <taxon>Ditrysia</taxon>
        <taxon>Tineoidea</taxon>
        <taxon>Psychidae</taxon>
        <taxon>Oiketicinae</taxon>
        <taxon>Eumeta</taxon>
    </lineage>
</organism>
<proteinExistence type="predicted"/>
<dbReference type="EMBL" id="BGZK01000885">
    <property type="protein sequence ID" value="GBP64032.1"/>
    <property type="molecule type" value="Genomic_DNA"/>
</dbReference>
<evidence type="ECO:0000313" key="2">
    <source>
        <dbReference type="Proteomes" id="UP000299102"/>
    </source>
</evidence>